<accession>A0A5N6K8W7</accession>
<dbReference type="Proteomes" id="UP000326757">
    <property type="component" value="Unassembled WGS sequence"/>
</dbReference>
<dbReference type="AlphaFoldDB" id="A0A5N6K8W7"/>
<sequence length="131" mass="14901">MQLPRLLEDIAGGVQFNSISTSIISFFFSSSPLLPLPSYVTTSGNKDPRDLSNISNFHFLQTLGQFHPLPPPPRLPISCTTFYFNKHLDTKQQATSNKQQTTKSINNQFDLIGIENLIRKSTHKIKKKRQR</sequence>
<proteinExistence type="predicted"/>
<comment type="caution">
    <text evidence="1">The sequence shown here is derived from an EMBL/GenBank/DDBJ whole genome shotgun (WGS) entry which is preliminary data.</text>
</comment>
<organism evidence="1 2">
    <name type="scientific">Monilinia laxa</name>
    <name type="common">Brown rot fungus</name>
    <name type="synonym">Sclerotinia laxa</name>
    <dbReference type="NCBI Taxonomy" id="61186"/>
    <lineage>
        <taxon>Eukaryota</taxon>
        <taxon>Fungi</taxon>
        <taxon>Dikarya</taxon>
        <taxon>Ascomycota</taxon>
        <taxon>Pezizomycotina</taxon>
        <taxon>Leotiomycetes</taxon>
        <taxon>Helotiales</taxon>
        <taxon>Sclerotiniaceae</taxon>
        <taxon>Monilinia</taxon>
    </lineage>
</organism>
<dbReference type="EMBL" id="VIGI01000006">
    <property type="protein sequence ID" value="KAB8299215.1"/>
    <property type="molecule type" value="Genomic_DNA"/>
</dbReference>
<keyword evidence="2" id="KW-1185">Reference proteome</keyword>
<evidence type="ECO:0000313" key="2">
    <source>
        <dbReference type="Proteomes" id="UP000326757"/>
    </source>
</evidence>
<name>A0A5N6K8W7_MONLA</name>
<protein>
    <submittedName>
        <fullName evidence="1">Uncharacterized protein</fullName>
    </submittedName>
</protein>
<reference evidence="1 2" key="1">
    <citation type="submission" date="2019-06" db="EMBL/GenBank/DDBJ databases">
        <title>Genome Sequence of the Brown Rot Fungal Pathogen Monilinia laxa.</title>
        <authorList>
            <person name="De Miccolis Angelini R.M."/>
            <person name="Landi L."/>
            <person name="Abate D."/>
            <person name="Pollastro S."/>
            <person name="Romanazzi G."/>
            <person name="Faretra F."/>
        </authorList>
    </citation>
    <scope>NUCLEOTIDE SEQUENCE [LARGE SCALE GENOMIC DNA]</scope>
    <source>
        <strain evidence="1 2">Mlax316</strain>
    </source>
</reference>
<evidence type="ECO:0000313" key="1">
    <source>
        <dbReference type="EMBL" id="KAB8299215.1"/>
    </source>
</evidence>
<gene>
    <name evidence="1" type="ORF">EYC80_001309</name>
</gene>